<name>A0A1R2D167_9CILI</name>
<accession>A0A1R2D167</accession>
<evidence type="ECO:0000313" key="2">
    <source>
        <dbReference type="Proteomes" id="UP000187209"/>
    </source>
</evidence>
<organism evidence="1 2">
    <name type="scientific">Stentor coeruleus</name>
    <dbReference type="NCBI Taxonomy" id="5963"/>
    <lineage>
        <taxon>Eukaryota</taxon>
        <taxon>Sar</taxon>
        <taxon>Alveolata</taxon>
        <taxon>Ciliophora</taxon>
        <taxon>Postciliodesmatophora</taxon>
        <taxon>Heterotrichea</taxon>
        <taxon>Heterotrichida</taxon>
        <taxon>Stentoridae</taxon>
        <taxon>Stentor</taxon>
    </lineage>
</organism>
<dbReference type="EMBL" id="MPUH01000018">
    <property type="protein sequence ID" value="OMJ94982.1"/>
    <property type="molecule type" value="Genomic_DNA"/>
</dbReference>
<evidence type="ECO:0000313" key="1">
    <source>
        <dbReference type="EMBL" id="OMJ94982.1"/>
    </source>
</evidence>
<keyword evidence="2" id="KW-1185">Reference proteome</keyword>
<comment type="caution">
    <text evidence="1">The sequence shown here is derived from an EMBL/GenBank/DDBJ whole genome shotgun (WGS) entry which is preliminary data.</text>
</comment>
<dbReference type="Proteomes" id="UP000187209">
    <property type="component" value="Unassembled WGS sequence"/>
</dbReference>
<protein>
    <submittedName>
        <fullName evidence="1">Uncharacterized protein</fullName>
    </submittedName>
</protein>
<sequence>MTHPIEILITKNSEEIKKVWEEINQFEPLSEALKRVITILQLTAENSEDLIESFEKISKKYKKNGSFKEFCNILTGWVVYNKLQHKPDSLKQTEYLLYLKTLGAHYETIQKYAKNADLVLINNTLNNIKNSYKSFSRRYFLGEPKLDYRSEVLSLEEKSLKKIFKFYSSHHLFLGQNPSFYQINQQKNVWDCGTFLTFCKHFCIFYNNKESKFYNRPLLQSIFLRNSVSNISMNLSLFVKSIDFIAESSYTASSDQLTTLKKSNLTLQAKRIILYESLKLADLGYIKSKLQGLKVFFVSNKTEPRISLNDPSLKYKFSISPEKRTQLKAFIEEKNKEKSFYRHSSLSKIESRIGSRQASAKTIRRKGSDLSSITLRPTIIITKAR</sequence>
<reference evidence="1 2" key="1">
    <citation type="submission" date="2016-11" db="EMBL/GenBank/DDBJ databases">
        <title>The macronuclear genome of Stentor coeruleus: a giant cell with tiny introns.</title>
        <authorList>
            <person name="Slabodnick M."/>
            <person name="Ruby J.G."/>
            <person name="Reiff S.B."/>
            <person name="Swart E.C."/>
            <person name="Gosai S."/>
            <person name="Prabakaran S."/>
            <person name="Witkowska E."/>
            <person name="Larue G.E."/>
            <person name="Fisher S."/>
            <person name="Freeman R.M."/>
            <person name="Gunawardena J."/>
            <person name="Chu W."/>
            <person name="Stover N.A."/>
            <person name="Gregory B.D."/>
            <person name="Nowacki M."/>
            <person name="Derisi J."/>
            <person name="Roy S.W."/>
            <person name="Marshall W.F."/>
            <person name="Sood P."/>
        </authorList>
    </citation>
    <scope>NUCLEOTIDE SEQUENCE [LARGE SCALE GENOMIC DNA]</scope>
    <source>
        <strain evidence="1">WM001</strain>
    </source>
</reference>
<proteinExistence type="predicted"/>
<dbReference type="AlphaFoldDB" id="A0A1R2D167"/>
<gene>
    <name evidence="1" type="ORF">SteCoe_1674</name>
</gene>